<organism evidence="1 2">
    <name type="scientific">Alkalithermobacter paradoxus</name>
    <dbReference type="NCBI Taxonomy" id="29349"/>
    <lineage>
        <taxon>Bacteria</taxon>
        <taxon>Bacillati</taxon>
        <taxon>Bacillota</taxon>
        <taxon>Clostridia</taxon>
        <taxon>Peptostreptococcales</taxon>
        <taxon>Tepidibacteraceae</taxon>
        <taxon>Alkalithermobacter</taxon>
    </lineage>
</organism>
<dbReference type="STRING" id="29349.CLOTH_00860"/>
<dbReference type="Proteomes" id="UP000190140">
    <property type="component" value="Unassembled WGS sequence"/>
</dbReference>
<dbReference type="OrthoDB" id="9898338at2"/>
<keyword evidence="2" id="KW-1185">Reference proteome</keyword>
<dbReference type="EMBL" id="MZGW01000001">
    <property type="protein sequence ID" value="OPJ56804.1"/>
    <property type="molecule type" value="Genomic_DNA"/>
</dbReference>
<protein>
    <submittedName>
        <fullName evidence="1">Uncharacterized protein</fullName>
    </submittedName>
</protein>
<comment type="caution">
    <text evidence="1">The sequence shown here is derived from an EMBL/GenBank/DDBJ whole genome shotgun (WGS) entry which is preliminary data.</text>
</comment>
<evidence type="ECO:0000313" key="2">
    <source>
        <dbReference type="Proteomes" id="UP000190140"/>
    </source>
</evidence>
<dbReference type="RefSeq" id="WP_079410115.1">
    <property type="nucleotide sequence ID" value="NZ_MZGW01000001.1"/>
</dbReference>
<evidence type="ECO:0000313" key="1">
    <source>
        <dbReference type="EMBL" id="OPJ56804.1"/>
    </source>
</evidence>
<dbReference type="AlphaFoldDB" id="A0A1V4IA96"/>
<reference evidence="1 2" key="1">
    <citation type="submission" date="2017-03" db="EMBL/GenBank/DDBJ databases">
        <title>Genome sequence of Clostridium thermoalcaliphilum DSM 7309.</title>
        <authorList>
            <person name="Poehlein A."/>
            <person name="Daniel R."/>
        </authorList>
    </citation>
    <scope>NUCLEOTIDE SEQUENCE [LARGE SCALE GENOMIC DNA]</scope>
    <source>
        <strain evidence="1 2">DSM 7309</strain>
    </source>
</reference>
<name>A0A1V4IA96_9FIRM</name>
<sequence>MSIINLILRKKETKNSLVSPKLYIVVQDKVTKEIRVEERDLVYVAHRNNAGGWTYEEILKDGYILFETMSKEELEDKLIDLSKEPLRISA</sequence>
<proteinExistence type="predicted"/>
<gene>
    <name evidence="1" type="ORF">CLOTH_00860</name>
</gene>
<accession>A0A1V4IA96</accession>